<organism evidence="11 12">
    <name type="scientific">Falsirhodobacter algicola</name>
    <dbReference type="NCBI Taxonomy" id="2692330"/>
    <lineage>
        <taxon>Bacteria</taxon>
        <taxon>Pseudomonadati</taxon>
        <taxon>Pseudomonadota</taxon>
        <taxon>Alphaproteobacteria</taxon>
        <taxon>Rhodobacterales</taxon>
        <taxon>Paracoccaceae</taxon>
        <taxon>Falsirhodobacter</taxon>
    </lineage>
</organism>
<evidence type="ECO:0000256" key="5">
    <source>
        <dbReference type="ARBA" id="ARBA00022692"/>
    </source>
</evidence>
<feature type="transmembrane region" description="Helical" evidence="9">
    <location>
        <begin position="127"/>
        <end position="148"/>
    </location>
</feature>
<dbReference type="InterPro" id="IPR055348">
    <property type="entry name" value="DctQ"/>
</dbReference>
<keyword evidence="4 9" id="KW-0997">Cell inner membrane</keyword>
<evidence type="ECO:0000256" key="7">
    <source>
        <dbReference type="ARBA" id="ARBA00023136"/>
    </source>
</evidence>
<reference evidence="11" key="1">
    <citation type="submission" date="2020-01" db="EMBL/GenBank/DDBJ databases">
        <authorList>
            <person name="Yang Y."/>
            <person name="Kwon Y.M."/>
        </authorList>
    </citation>
    <scope>NUCLEOTIDE SEQUENCE</scope>
    <source>
        <strain evidence="11">PG104</strain>
    </source>
</reference>
<dbReference type="RefSeq" id="WP_211783450.1">
    <property type="nucleotide sequence ID" value="NZ_CP047289.1"/>
</dbReference>
<accession>A0A8J8MTL8</accession>
<keyword evidence="5 9" id="KW-0812">Transmembrane</keyword>
<evidence type="ECO:0000256" key="6">
    <source>
        <dbReference type="ARBA" id="ARBA00022989"/>
    </source>
</evidence>
<evidence type="ECO:0000256" key="9">
    <source>
        <dbReference type="RuleBase" id="RU369079"/>
    </source>
</evidence>
<comment type="subcellular location">
    <subcellularLocation>
        <location evidence="1 9">Cell inner membrane</location>
        <topology evidence="1 9">Multi-pass membrane protein</topology>
    </subcellularLocation>
</comment>
<evidence type="ECO:0000313" key="12">
    <source>
        <dbReference type="Proteomes" id="UP000679284"/>
    </source>
</evidence>
<comment type="function">
    <text evidence="9">Part of the tripartite ATP-independent periplasmic (TRAP) transport system.</text>
</comment>
<dbReference type="Proteomes" id="UP000679284">
    <property type="component" value="Chromosome"/>
</dbReference>
<dbReference type="EMBL" id="CP047289">
    <property type="protein sequence ID" value="QUS36229.1"/>
    <property type="molecule type" value="Genomic_DNA"/>
</dbReference>
<evidence type="ECO:0000256" key="2">
    <source>
        <dbReference type="ARBA" id="ARBA00022448"/>
    </source>
</evidence>
<evidence type="ECO:0000256" key="3">
    <source>
        <dbReference type="ARBA" id="ARBA00022475"/>
    </source>
</evidence>
<evidence type="ECO:0000313" key="11">
    <source>
        <dbReference type="EMBL" id="QUS36229.1"/>
    </source>
</evidence>
<feature type="transmembrane region" description="Helical" evidence="9">
    <location>
        <begin position="47"/>
        <end position="64"/>
    </location>
</feature>
<keyword evidence="7 9" id="KW-0472">Membrane</keyword>
<evidence type="ECO:0000259" key="10">
    <source>
        <dbReference type="Pfam" id="PF04290"/>
    </source>
</evidence>
<dbReference type="GO" id="GO:0022857">
    <property type="term" value="F:transmembrane transporter activity"/>
    <property type="evidence" value="ECO:0007669"/>
    <property type="project" value="UniProtKB-UniRule"/>
</dbReference>
<keyword evidence="12" id="KW-1185">Reference proteome</keyword>
<feature type="transmembrane region" description="Helical" evidence="9">
    <location>
        <begin position="12"/>
        <end position="32"/>
    </location>
</feature>
<dbReference type="AlphaFoldDB" id="A0A8J8MTL8"/>
<name>A0A8J8MTL8_9RHOB</name>
<dbReference type="PANTHER" id="PTHR35011">
    <property type="entry name" value="2,3-DIKETO-L-GULONATE TRAP TRANSPORTER SMALL PERMEASE PROTEIN YIAM"/>
    <property type="match status" value="1"/>
</dbReference>
<evidence type="ECO:0000256" key="8">
    <source>
        <dbReference type="ARBA" id="ARBA00038436"/>
    </source>
</evidence>
<sequence length="166" mass="17883">MHRLTRITEHVFRTLTGLSFAVIGVAVVLQLMGRNGLMTSVVWTEEISRFALLYIAALGAGLAFRSGDMVNVDLVSESLPGRAPWVLRLLSAVATLVGTLALIAPAWRFTSIGARQTAPASGIRMDLVHGAVLVVMVGLALFALLRIIGMLRGSEDGRPHRPEEEI</sequence>
<feature type="transmembrane region" description="Helical" evidence="9">
    <location>
        <begin position="85"/>
        <end position="107"/>
    </location>
</feature>
<keyword evidence="2 9" id="KW-0813">Transport</keyword>
<dbReference type="GO" id="GO:0005886">
    <property type="term" value="C:plasma membrane"/>
    <property type="evidence" value="ECO:0007669"/>
    <property type="project" value="UniProtKB-SubCell"/>
</dbReference>
<comment type="subunit">
    <text evidence="9">The complex comprises the extracytoplasmic solute receptor protein and the two transmembrane proteins.</text>
</comment>
<gene>
    <name evidence="11" type="ORF">GR316_08070</name>
</gene>
<dbReference type="KEGG" id="fap:GR316_08070"/>
<dbReference type="InterPro" id="IPR007387">
    <property type="entry name" value="TRAP_DctQ"/>
</dbReference>
<dbReference type="PANTHER" id="PTHR35011:SF2">
    <property type="entry name" value="2,3-DIKETO-L-GULONATE TRAP TRANSPORTER SMALL PERMEASE PROTEIN YIAM"/>
    <property type="match status" value="1"/>
</dbReference>
<evidence type="ECO:0000256" key="1">
    <source>
        <dbReference type="ARBA" id="ARBA00004429"/>
    </source>
</evidence>
<comment type="similarity">
    <text evidence="8 9">Belongs to the TRAP transporter small permease family.</text>
</comment>
<feature type="domain" description="Tripartite ATP-independent periplasmic transporters DctQ component" evidence="10">
    <location>
        <begin position="25"/>
        <end position="152"/>
    </location>
</feature>
<dbReference type="Pfam" id="PF04290">
    <property type="entry name" value="DctQ"/>
    <property type="match status" value="1"/>
</dbReference>
<keyword evidence="6 9" id="KW-1133">Transmembrane helix</keyword>
<dbReference type="GO" id="GO:0015740">
    <property type="term" value="P:C4-dicarboxylate transport"/>
    <property type="evidence" value="ECO:0007669"/>
    <property type="project" value="TreeGrafter"/>
</dbReference>
<keyword evidence="3" id="KW-1003">Cell membrane</keyword>
<proteinExistence type="inferred from homology"/>
<protein>
    <recommendedName>
        <fullName evidence="9">TRAP transporter small permease protein</fullName>
    </recommendedName>
</protein>
<evidence type="ECO:0000256" key="4">
    <source>
        <dbReference type="ARBA" id="ARBA00022519"/>
    </source>
</evidence>